<feature type="signal peptide" evidence="1">
    <location>
        <begin position="1"/>
        <end position="19"/>
    </location>
</feature>
<keyword evidence="4" id="KW-1185">Reference proteome</keyword>
<evidence type="ECO:0000313" key="3">
    <source>
        <dbReference type="EMBL" id="MEE1945030.1"/>
    </source>
</evidence>
<sequence length="196" mass="20868">MKKISLLFVLLCASSLAFSQTVPSFQLGLKGGMNLSKFNTSNTFSSDNRAGYYVGLWARIGAAGLHLQPELYLSGKNATLQNAAGQENKVKFTSLDVPVLVGTKFGAAGVGLRLNTGPVVSFVLNEDQNFSQAAASAFNGKFKGQAFAWQFGAGVDIGSIGVDLRYELGLSKLNSTGYTQSTKLNLFTLGLAYKLF</sequence>
<dbReference type="Pfam" id="PF13568">
    <property type="entry name" value="OMP_b-brl_2"/>
    <property type="match status" value="1"/>
</dbReference>
<dbReference type="EMBL" id="JAZDQT010000001">
    <property type="protein sequence ID" value="MEE1945030.1"/>
    <property type="molecule type" value="Genomic_DNA"/>
</dbReference>
<proteinExistence type="predicted"/>
<evidence type="ECO:0000259" key="2">
    <source>
        <dbReference type="Pfam" id="PF13568"/>
    </source>
</evidence>
<dbReference type="InterPro" id="IPR011250">
    <property type="entry name" value="OMP/PagP_B-barrel"/>
</dbReference>
<name>A0ABU7I6E1_9SPHI</name>
<dbReference type="Proteomes" id="UP001336835">
    <property type="component" value="Unassembled WGS sequence"/>
</dbReference>
<accession>A0ABU7I6E1</accession>
<gene>
    <name evidence="3" type="ORF">VRU48_07925</name>
</gene>
<feature type="chain" id="PRO_5046552105" evidence="1">
    <location>
        <begin position="20"/>
        <end position="196"/>
    </location>
</feature>
<dbReference type="SUPFAM" id="SSF56925">
    <property type="entry name" value="OMPA-like"/>
    <property type="match status" value="1"/>
</dbReference>
<evidence type="ECO:0000256" key="1">
    <source>
        <dbReference type="SAM" id="SignalP"/>
    </source>
</evidence>
<dbReference type="InterPro" id="IPR025665">
    <property type="entry name" value="Beta-barrel_OMP_2"/>
</dbReference>
<organism evidence="3 4">
    <name type="scientific">Pedobacter albus</name>
    <dbReference type="NCBI Taxonomy" id="3113905"/>
    <lineage>
        <taxon>Bacteria</taxon>
        <taxon>Pseudomonadati</taxon>
        <taxon>Bacteroidota</taxon>
        <taxon>Sphingobacteriia</taxon>
        <taxon>Sphingobacteriales</taxon>
        <taxon>Sphingobacteriaceae</taxon>
        <taxon>Pedobacter</taxon>
    </lineage>
</organism>
<evidence type="ECO:0000313" key="4">
    <source>
        <dbReference type="Proteomes" id="UP001336835"/>
    </source>
</evidence>
<reference evidence="3 4" key="1">
    <citation type="submission" date="2024-01" db="EMBL/GenBank/DDBJ databases">
        <title>Pedobacter sp. nov., isolated from fresh soil.</title>
        <authorList>
            <person name="Le N.T.T."/>
        </authorList>
    </citation>
    <scope>NUCLEOTIDE SEQUENCE [LARGE SCALE GENOMIC DNA]</scope>
    <source>
        <strain evidence="3 4">KR3-3</strain>
    </source>
</reference>
<dbReference type="RefSeq" id="WP_330107384.1">
    <property type="nucleotide sequence ID" value="NZ_JAZDQT010000001.1"/>
</dbReference>
<keyword evidence="1" id="KW-0732">Signal</keyword>
<comment type="caution">
    <text evidence="3">The sequence shown here is derived from an EMBL/GenBank/DDBJ whole genome shotgun (WGS) entry which is preliminary data.</text>
</comment>
<feature type="domain" description="Outer membrane protein beta-barrel" evidence="2">
    <location>
        <begin position="18"/>
        <end position="173"/>
    </location>
</feature>
<protein>
    <submittedName>
        <fullName evidence="3">Porin family protein</fullName>
    </submittedName>
</protein>